<proteinExistence type="predicted"/>
<dbReference type="CDD" id="cd24163">
    <property type="entry name" value="RWDD2_C"/>
    <property type="match status" value="1"/>
</dbReference>
<dbReference type="Pfam" id="PF06544">
    <property type="entry name" value="Prp3_C"/>
    <property type="match status" value="1"/>
</dbReference>
<dbReference type="InterPro" id="IPR010541">
    <property type="entry name" value="Prp3_C"/>
</dbReference>
<dbReference type="AlphaFoldDB" id="A0A7U2NNX6"/>
<dbReference type="OrthoDB" id="432412at2759"/>
<dbReference type="PIRSF" id="PIRSF038021">
    <property type="entry name" value="UCP038021_RWDD2"/>
    <property type="match status" value="1"/>
</dbReference>
<sequence>MSSISWHLLPQSLVELQLGQIDLLLAMYPDEIQIETTSQKTVDILRNIEDGVPTHPSTVAPSVAMLLQVVIPDADQNTLDLDLTFPFFYTGEELPEDPPKVKVRIRQPSWLSKAATADLMTDLPEDEDLLGTIEHIKEAAARQLAQTLLVTTTSASQHVSSTGPLVRVWFYFPSISTRSKRDDFIIHAPSYQLTGFLYAGKPGLLCVEGASQSIDDYMKFIKTESWGDIPAHHKKVSERYRETKDVKRAFEDMTEITDMVGERRGQRANRGDMKAMEEWLIERGLGEAFAKVLM</sequence>
<dbReference type="InterPro" id="IPR016135">
    <property type="entry name" value="UBQ-conjugating_enzyme/RWD"/>
</dbReference>
<feature type="domain" description="Small nuclear ribonucleoprotein Prp3 C-terminal" evidence="1">
    <location>
        <begin position="169"/>
        <end position="245"/>
    </location>
</feature>
<protein>
    <recommendedName>
        <fullName evidence="1">Small nuclear ribonucleoprotein Prp3 C-terminal domain-containing protein</fullName>
    </recommendedName>
</protein>
<gene>
    <name evidence="2" type="ORF">JI435_111630</name>
</gene>
<dbReference type="SUPFAM" id="SSF54495">
    <property type="entry name" value="UBC-like"/>
    <property type="match status" value="1"/>
</dbReference>
<keyword evidence="3" id="KW-1185">Reference proteome</keyword>
<dbReference type="Proteomes" id="UP000663193">
    <property type="component" value="Chromosome 18"/>
</dbReference>
<dbReference type="InterPro" id="IPR059181">
    <property type="entry name" value="RWDD2A-B_C"/>
</dbReference>
<evidence type="ECO:0000259" key="1">
    <source>
        <dbReference type="Pfam" id="PF06544"/>
    </source>
</evidence>
<dbReference type="PANTHER" id="PTHR15955">
    <property type="entry name" value="RWD DOMAIN CONTAINING PROTEIN 2"/>
    <property type="match status" value="1"/>
</dbReference>
<evidence type="ECO:0000313" key="2">
    <source>
        <dbReference type="EMBL" id="QRD05266.1"/>
    </source>
</evidence>
<reference evidence="3" key="1">
    <citation type="journal article" date="2021" name="BMC Genomics">
        <title>Chromosome-level genome assembly and manually-curated proteome of model necrotroph Parastagonospora nodorum Sn15 reveals a genome-wide trove of candidate effector homologs, and redundancy of virulence-related functions within an accessory chromosome.</title>
        <authorList>
            <person name="Bertazzoni S."/>
            <person name="Jones D.A.B."/>
            <person name="Phan H.T."/>
            <person name="Tan K.-C."/>
            <person name="Hane J.K."/>
        </authorList>
    </citation>
    <scope>NUCLEOTIDE SEQUENCE [LARGE SCALE GENOMIC DNA]</scope>
    <source>
        <strain evidence="3">SN15 / ATCC MYA-4574 / FGSC 10173)</strain>
    </source>
</reference>
<dbReference type="PANTHER" id="PTHR15955:SF10">
    <property type="entry name" value="DUF1115 DOMAIN PROTEIN (AFU_ORTHOLOGUE AFUA_5G14750)"/>
    <property type="match status" value="1"/>
</dbReference>
<accession>A0A7U2NNX6</accession>
<name>A0A7U2NNX6_PHANO</name>
<evidence type="ECO:0000313" key="3">
    <source>
        <dbReference type="Proteomes" id="UP000663193"/>
    </source>
</evidence>
<dbReference type="VEuPathDB" id="FungiDB:JI435_111630"/>
<dbReference type="InterPro" id="IPR017359">
    <property type="entry name" value="Phi-like"/>
</dbReference>
<dbReference type="OMA" id="IDAYMSF"/>
<organism evidence="2 3">
    <name type="scientific">Phaeosphaeria nodorum (strain SN15 / ATCC MYA-4574 / FGSC 10173)</name>
    <name type="common">Glume blotch fungus</name>
    <name type="synonym">Parastagonospora nodorum</name>
    <dbReference type="NCBI Taxonomy" id="321614"/>
    <lineage>
        <taxon>Eukaryota</taxon>
        <taxon>Fungi</taxon>
        <taxon>Dikarya</taxon>
        <taxon>Ascomycota</taxon>
        <taxon>Pezizomycotina</taxon>
        <taxon>Dothideomycetes</taxon>
        <taxon>Pleosporomycetidae</taxon>
        <taxon>Pleosporales</taxon>
        <taxon>Pleosporineae</taxon>
        <taxon>Phaeosphaeriaceae</taxon>
        <taxon>Parastagonospora</taxon>
    </lineage>
</organism>
<dbReference type="EMBL" id="CP069040">
    <property type="protein sequence ID" value="QRD05266.1"/>
    <property type="molecule type" value="Genomic_DNA"/>
</dbReference>
<dbReference type="Gene3D" id="3.10.110.10">
    <property type="entry name" value="Ubiquitin Conjugating Enzyme"/>
    <property type="match status" value="1"/>
</dbReference>